<feature type="binding site" evidence="19">
    <location>
        <begin position="117"/>
        <end position="121"/>
    </location>
    <ligand>
        <name>NAD(+)</name>
        <dbReference type="ChEBI" id="CHEBI:57540"/>
    </ligand>
</feature>
<dbReference type="PANTHER" id="PTHR43622">
    <property type="entry name" value="3-DEHYDROQUINATE SYNTHASE"/>
    <property type="match status" value="1"/>
</dbReference>
<dbReference type="CDD" id="cd08195">
    <property type="entry name" value="DHQS"/>
    <property type="match status" value="1"/>
</dbReference>
<name>A0A517Z8I2_9PLAN</name>
<dbReference type="Gene3D" id="3.40.50.1970">
    <property type="match status" value="1"/>
</dbReference>
<keyword evidence="11 19" id="KW-0028">Amino-acid biosynthesis</keyword>
<gene>
    <name evidence="22" type="primary">aroB_2</name>
    <name evidence="19" type="synonym">aroB</name>
    <name evidence="22" type="ORF">Mal4_30710</name>
</gene>
<dbReference type="EMBL" id="CP036275">
    <property type="protein sequence ID" value="QDU38741.1"/>
    <property type="molecule type" value="Genomic_DNA"/>
</dbReference>
<dbReference type="Gene3D" id="1.20.1090.10">
    <property type="entry name" value="Dehydroquinate synthase-like - alpha domain"/>
    <property type="match status" value="1"/>
</dbReference>
<dbReference type="GO" id="GO:0009423">
    <property type="term" value="P:chorismate biosynthetic process"/>
    <property type="evidence" value="ECO:0007669"/>
    <property type="project" value="UniProtKB-UniRule"/>
</dbReference>
<dbReference type="GO" id="GO:0046872">
    <property type="term" value="F:metal ion binding"/>
    <property type="evidence" value="ECO:0007669"/>
    <property type="project" value="UniProtKB-KW"/>
</dbReference>
<dbReference type="GO" id="GO:0008652">
    <property type="term" value="P:amino acid biosynthetic process"/>
    <property type="evidence" value="ECO:0007669"/>
    <property type="project" value="UniProtKB-KW"/>
</dbReference>
<feature type="binding site" evidence="19">
    <location>
        <position position="163"/>
    </location>
    <ligand>
        <name>NAD(+)</name>
        <dbReference type="ChEBI" id="CHEBI:57540"/>
    </ligand>
</feature>
<evidence type="ECO:0000256" key="6">
    <source>
        <dbReference type="ARBA" id="ARBA00004661"/>
    </source>
</evidence>
<dbReference type="SUPFAM" id="SSF56796">
    <property type="entry name" value="Dehydroquinate synthase-like"/>
    <property type="match status" value="1"/>
</dbReference>
<dbReference type="GO" id="GO:0003856">
    <property type="term" value="F:3-dehydroquinate synthase activity"/>
    <property type="evidence" value="ECO:0007669"/>
    <property type="project" value="UniProtKB-UniRule"/>
</dbReference>
<dbReference type="PANTHER" id="PTHR43622:SF7">
    <property type="entry name" value="3-DEHYDROQUINATE SYNTHASE, CHLOROPLASTIC"/>
    <property type="match status" value="1"/>
</dbReference>
<evidence type="ECO:0000256" key="12">
    <source>
        <dbReference type="ARBA" id="ARBA00022723"/>
    </source>
</evidence>
<comment type="catalytic activity">
    <reaction evidence="1 19">
        <text>7-phospho-2-dehydro-3-deoxy-D-arabino-heptonate = 3-dehydroquinate + phosphate</text>
        <dbReference type="Rhea" id="RHEA:21968"/>
        <dbReference type="ChEBI" id="CHEBI:32364"/>
        <dbReference type="ChEBI" id="CHEBI:43474"/>
        <dbReference type="ChEBI" id="CHEBI:58394"/>
        <dbReference type="EC" id="4.2.3.4"/>
    </reaction>
</comment>
<feature type="binding site" evidence="19">
    <location>
        <position position="277"/>
    </location>
    <ligand>
        <name>Zn(2+)</name>
        <dbReference type="ChEBI" id="CHEBI:29105"/>
    </ligand>
</feature>
<feature type="binding site" evidence="19">
    <location>
        <begin position="141"/>
        <end position="142"/>
    </location>
    <ligand>
        <name>NAD(+)</name>
        <dbReference type="ChEBI" id="CHEBI:57540"/>
    </ligand>
</feature>
<evidence type="ECO:0000256" key="11">
    <source>
        <dbReference type="ARBA" id="ARBA00022605"/>
    </source>
</evidence>
<evidence type="ECO:0000256" key="8">
    <source>
        <dbReference type="ARBA" id="ARBA00013031"/>
    </source>
</evidence>
<dbReference type="PIRSF" id="PIRSF001455">
    <property type="entry name" value="DHQ_synth"/>
    <property type="match status" value="1"/>
</dbReference>
<evidence type="ECO:0000256" key="19">
    <source>
        <dbReference type="HAMAP-Rule" id="MF_00110"/>
    </source>
</evidence>
<dbReference type="InterPro" id="IPR050071">
    <property type="entry name" value="Dehydroquinate_synthase"/>
</dbReference>
<keyword evidence="16 19" id="KW-0057">Aromatic amino acid biosynthesis</keyword>
<dbReference type="InterPro" id="IPR056179">
    <property type="entry name" value="DHQS_C"/>
</dbReference>
<dbReference type="UniPathway" id="UPA00053">
    <property type="reaction ID" value="UER00085"/>
</dbReference>
<dbReference type="Pfam" id="PF01761">
    <property type="entry name" value="DHQ_synthase"/>
    <property type="match status" value="1"/>
</dbReference>
<evidence type="ECO:0000259" key="20">
    <source>
        <dbReference type="Pfam" id="PF01761"/>
    </source>
</evidence>
<evidence type="ECO:0000256" key="15">
    <source>
        <dbReference type="ARBA" id="ARBA00023027"/>
    </source>
</evidence>
<keyword evidence="13 19" id="KW-0547">Nucleotide-binding</keyword>
<comment type="cofactor">
    <cofactor evidence="3">
        <name>Zn(2+)</name>
        <dbReference type="ChEBI" id="CHEBI:29105"/>
    </cofactor>
</comment>
<dbReference type="AlphaFoldDB" id="A0A517Z8I2"/>
<keyword evidence="17 19" id="KW-0456">Lyase</keyword>
<dbReference type="NCBIfam" id="TIGR01357">
    <property type="entry name" value="aroB"/>
    <property type="match status" value="1"/>
</dbReference>
<comment type="caution">
    <text evidence="19">Lacks conserved residue(s) required for the propagation of feature annotation.</text>
</comment>
<dbReference type="GO" id="GO:0005737">
    <property type="term" value="C:cytoplasm"/>
    <property type="evidence" value="ECO:0007669"/>
    <property type="project" value="UniProtKB-SubCell"/>
</dbReference>
<dbReference type="KEGG" id="mri:Mal4_30710"/>
<evidence type="ECO:0000313" key="23">
    <source>
        <dbReference type="Proteomes" id="UP000320496"/>
    </source>
</evidence>
<comment type="subcellular location">
    <subcellularLocation>
        <location evidence="5 19">Cytoplasm</location>
    </subcellularLocation>
</comment>
<keyword evidence="14 19" id="KW-0862">Zinc</keyword>
<feature type="binding site" evidence="19">
    <location>
        <position position="260"/>
    </location>
    <ligand>
        <name>Zn(2+)</name>
        <dbReference type="ChEBI" id="CHEBI:29105"/>
    </ligand>
</feature>
<keyword evidence="18 19" id="KW-0170">Cobalt</keyword>
<dbReference type="FunFam" id="3.40.50.1970:FF:000007">
    <property type="entry name" value="Pentafunctional AROM polypeptide"/>
    <property type="match status" value="1"/>
</dbReference>
<comment type="cofactor">
    <cofactor evidence="19">
        <name>Co(2+)</name>
        <dbReference type="ChEBI" id="CHEBI:48828"/>
    </cofactor>
    <cofactor evidence="19">
        <name>Zn(2+)</name>
        <dbReference type="ChEBI" id="CHEBI:29105"/>
    </cofactor>
    <text evidence="19">Binds 1 divalent metal cation per subunit. Can use either Co(2+) or Zn(2+).</text>
</comment>
<comment type="pathway">
    <text evidence="6 19">Metabolic intermediate biosynthesis; chorismate biosynthesis; chorismate from D-erythrose 4-phosphate and phosphoenolpyruvate: step 2/7.</text>
</comment>
<comment type="similarity">
    <text evidence="7 19">Belongs to the sugar phosphate cyclases superfamily. Dehydroquinate synthase family.</text>
</comment>
<evidence type="ECO:0000256" key="10">
    <source>
        <dbReference type="ARBA" id="ARBA00022490"/>
    </source>
</evidence>
<evidence type="ECO:0000256" key="2">
    <source>
        <dbReference type="ARBA" id="ARBA00001911"/>
    </source>
</evidence>
<evidence type="ECO:0000313" key="22">
    <source>
        <dbReference type="EMBL" id="QDU38741.1"/>
    </source>
</evidence>
<evidence type="ECO:0000256" key="5">
    <source>
        <dbReference type="ARBA" id="ARBA00004496"/>
    </source>
</evidence>
<feature type="binding site" evidence="19">
    <location>
        <position position="196"/>
    </location>
    <ligand>
        <name>Zn(2+)</name>
        <dbReference type="ChEBI" id="CHEBI:29105"/>
    </ligand>
</feature>
<evidence type="ECO:0000256" key="13">
    <source>
        <dbReference type="ARBA" id="ARBA00022741"/>
    </source>
</evidence>
<accession>A0A517Z8I2</accession>
<dbReference type="EC" id="4.2.3.4" evidence="8 19"/>
<organism evidence="22 23">
    <name type="scientific">Maioricimonas rarisocia</name>
    <dbReference type="NCBI Taxonomy" id="2528026"/>
    <lineage>
        <taxon>Bacteria</taxon>
        <taxon>Pseudomonadati</taxon>
        <taxon>Planctomycetota</taxon>
        <taxon>Planctomycetia</taxon>
        <taxon>Planctomycetales</taxon>
        <taxon>Planctomycetaceae</taxon>
        <taxon>Maioricimonas</taxon>
    </lineage>
</organism>
<dbReference type="HAMAP" id="MF_00110">
    <property type="entry name" value="DHQ_synthase"/>
    <property type="match status" value="1"/>
</dbReference>
<dbReference type="InterPro" id="IPR016037">
    <property type="entry name" value="DHQ_synth_AroB"/>
</dbReference>
<keyword evidence="15 19" id="KW-0520">NAD</keyword>
<dbReference type="GO" id="GO:0009073">
    <property type="term" value="P:aromatic amino acid family biosynthetic process"/>
    <property type="evidence" value="ECO:0007669"/>
    <property type="project" value="UniProtKB-KW"/>
</dbReference>
<protein>
    <recommendedName>
        <fullName evidence="9 19">3-dehydroquinate synthase</fullName>
        <shortName evidence="19">DHQS</shortName>
        <ecNumber evidence="8 19">4.2.3.4</ecNumber>
    </recommendedName>
</protein>
<comment type="cofactor">
    <cofactor evidence="2 19">
        <name>NAD(+)</name>
        <dbReference type="ChEBI" id="CHEBI:57540"/>
    </cofactor>
</comment>
<evidence type="ECO:0000256" key="9">
    <source>
        <dbReference type="ARBA" id="ARBA00017684"/>
    </source>
</evidence>
<evidence type="ECO:0000259" key="21">
    <source>
        <dbReference type="Pfam" id="PF24621"/>
    </source>
</evidence>
<evidence type="ECO:0000256" key="16">
    <source>
        <dbReference type="ARBA" id="ARBA00023141"/>
    </source>
</evidence>
<dbReference type="RefSeq" id="WP_231746529.1">
    <property type="nucleotide sequence ID" value="NZ_CP036275.1"/>
</dbReference>
<feature type="domain" description="3-dehydroquinate synthase N-terminal" evidence="20">
    <location>
        <begin position="79"/>
        <end position="191"/>
    </location>
</feature>
<evidence type="ECO:0000256" key="7">
    <source>
        <dbReference type="ARBA" id="ARBA00005412"/>
    </source>
</evidence>
<comment type="function">
    <text evidence="4 19">Catalyzes the conversion of 3-deoxy-D-arabino-heptulosonate 7-phosphate (DAHP) to dehydroquinate (DHQ).</text>
</comment>
<evidence type="ECO:0000256" key="18">
    <source>
        <dbReference type="ARBA" id="ARBA00023285"/>
    </source>
</evidence>
<keyword evidence="23" id="KW-1185">Reference proteome</keyword>
<keyword evidence="12 19" id="KW-0479">Metal-binding</keyword>
<dbReference type="Proteomes" id="UP000320496">
    <property type="component" value="Chromosome"/>
</dbReference>
<evidence type="ECO:0000256" key="3">
    <source>
        <dbReference type="ARBA" id="ARBA00001947"/>
    </source>
</evidence>
<feature type="binding site" evidence="19">
    <location>
        <position position="154"/>
    </location>
    <ligand>
        <name>NAD(+)</name>
        <dbReference type="ChEBI" id="CHEBI:57540"/>
    </ligand>
</feature>
<dbReference type="InterPro" id="IPR030963">
    <property type="entry name" value="DHQ_synth_fam"/>
</dbReference>
<evidence type="ECO:0000256" key="4">
    <source>
        <dbReference type="ARBA" id="ARBA00003485"/>
    </source>
</evidence>
<reference evidence="22 23" key="1">
    <citation type="submission" date="2019-02" db="EMBL/GenBank/DDBJ databases">
        <title>Deep-cultivation of Planctomycetes and their phenomic and genomic characterization uncovers novel biology.</title>
        <authorList>
            <person name="Wiegand S."/>
            <person name="Jogler M."/>
            <person name="Boedeker C."/>
            <person name="Pinto D."/>
            <person name="Vollmers J."/>
            <person name="Rivas-Marin E."/>
            <person name="Kohn T."/>
            <person name="Peeters S.H."/>
            <person name="Heuer A."/>
            <person name="Rast P."/>
            <person name="Oberbeckmann S."/>
            <person name="Bunk B."/>
            <person name="Jeske O."/>
            <person name="Meyerdierks A."/>
            <person name="Storesund J.E."/>
            <person name="Kallscheuer N."/>
            <person name="Luecker S."/>
            <person name="Lage O.M."/>
            <person name="Pohl T."/>
            <person name="Merkel B.J."/>
            <person name="Hornburger P."/>
            <person name="Mueller R.-W."/>
            <person name="Bruemmer F."/>
            <person name="Labrenz M."/>
            <person name="Spormann A.M."/>
            <person name="Op den Camp H."/>
            <person name="Overmann J."/>
            <person name="Amann R."/>
            <person name="Jetten M.S.M."/>
            <person name="Mascher T."/>
            <person name="Medema M.H."/>
            <person name="Devos D.P."/>
            <person name="Kaster A.-K."/>
            <person name="Ovreas L."/>
            <person name="Rohde M."/>
            <person name="Galperin M.Y."/>
            <person name="Jogler C."/>
        </authorList>
    </citation>
    <scope>NUCLEOTIDE SEQUENCE [LARGE SCALE GENOMIC DNA]</scope>
    <source>
        <strain evidence="22 23">Mal4</strain>
    </source>
</reference>
<dbReference type="Pfam" id="PF24621">
    <property type="entry name" value="DHQS_C"/>
    <property type="match status" value="1"/>
</dbReference>
<dbReference type="GO" id="GO:0000166">
    <property type="term" value="F:nucleotide binding"/>
    <property type="evidence" value="ECO:0007669"/>
    <property type="project" value="UniProtKB-KW"/>
</dbReference>
<evidence type="ECO:0000256" key="17">
    <source>
        <dbReference type="ARBA" id="ARBA00023239"/>
    </source>
</evidence>
<evidence type="ECO:0000256" key="1">
    <source>
        <dbReference type="ARBA" id="ARBA00001393"/>
    </source>
</evidence>
<dbReference type="InterPro" id="IPR030960">
    <property type="entry name" value="DHQS/DOIS_N"/>
</dbReference>
<proteinExistence type="inferred from homology"/>
<evidence type="ECO:0000256" key="14">
    <source>
        <dbReference type="ARBA" id="ARBA00022833"/>
    </source>
</evidence>
<feature type="domain" description="3-dehydroquinate synthase C-terminal" evidence="21">
    <location>
        <begin position="193"/>
        <end position="340"/>
    </location>
</feature>
<keyword evidence="10 19" id="KW-0963">Cytoplasm</keyword>
<sequence>MSADAGTGSVSVDLAERSYEILIGGGLLPEAGRLVGDWLSKRYGASGKLAAVVTDRNVAAHASRVTAGLHDAGFQTETVILEPGEKSKSLPVIASIYDRLVDMKADRKTVLVAVGGGVVGDAAGFAAASYARGIPFVQVPTTLLADVDSSVGGKVGINHPLAKNLIGAFHQPLGVVIDTEVLSTLPDRDYRAGMAEVVKYGVIQDAEFFGWLEENADILNERNGDALRHAITRSCRLKADVVEKDEYERTGLRAILNYGHTFAHAFEALAGYGELLHGEAVAIGMIYASRLAERLGRIGAEDTRRQLDLLDALHLPTSLVGRATLDVDDILERMKLDKKASAGKLRFVLPTRLGHVELVDHVPTDDVRAVLDEMAG</sequence>